<evidence type="ECO:0000313" key="3">
    <source>
        <dbReference type="Proteomes" id="UP000053660"/>
    </source>
</evidence>
<keyword evidence="1" id="KW-0732">Signal</keyword>
<dbReference type="AlphaFoldDB" id="A0A0B1SYG4"/>
<keyword evidence="3" id="KW-1185">Reference proteome</keyword>
<evidence type="ECO:0008006" key="4">
    <source>
        <dbReference type="Google" id="ProtNLM"/>
    </source>
</evidence>
<sequence>MKAFILVLAAVTLAATQVQKCNKITDCPEGQVCRIGYCGQITEIKGNRDPCPKGDRLSPLREGCKLMFTKYENNCIIPLSACMPKPKIPTKAVL</sequence>
<reference evidence="2 3" key="1">
    <citation type="submission" date="2014-03" db="EMBL/GenBank/DDBJ databases">
        <title>Draft genome of the hookworm Oesophagostomum dentatum.</title>
        <authorList>
            <person name="Mitreva M."/>
        </authorList>
    </citation>
    <scope>NUCLEOTIDE SEQUENCE [LARGE SCALE GENOMIC DNA]</scope>
    <source>
        <strain evidence="2 3">OD-Hann</strain>
    </source>
</reference>
<proteinExistence type="predicted"/>
<accession>A0A0B1SYG4</accession>
<dbReference type="Proteomes" id="UP000053660">
    <property type="component" value="Unassembled WGS sequence"/>
</dbReference>
<protein>
    <recommendedName>
        <fullName evidence="4">CC domain-containing protein</fullName>
    </recommendedName>
</protein>
<organism evidence="2 3">
    <name type="scientific">Oesophagostomum dentatum</name>
    <name type="common">Nodular worm</name>
    <dbReference type="NCBI Taxonomy" id="61180"/>
    <lineage>
        <taxon>Eukaryota</taxon>
        <taxon>Metazoa</taxon>
        <taxon>Ecdysozoa</taxon>
        <taxon>Nematoda</taxon>
        <taxon>Chromadorea</taxon>
        <taxon>Rhabditida</taxon>
        <taxon>Rhabditina</taxon>
        <taxon>Rhabditomorpha</taxon>
        <taxon>Strongyloidea</taxon>
        <taxon>Strongylidae</taxon>
        <taxon>Oesophagostomum</taxon>
    </lineage>
</organism>
<name>A0A0B1SYG4_OESDE</name>
<evidence type="ECO:0000256" key="1">
    <source>
        <dbReference type="SAM" id="SignalP"/>
    </source>
</evidence>
<dbReference type="EMBL" id="KN555668">
    <property type="protein sequence ID" value="KHJ88542.1"/>
    <property type="molecule type" value="Genomic_DNA"/>
</dbReference>
<feature type="chain" id="PRO_5002082799" description="CC domain-containing protein" evidence="1">
    <location>
        <begin position="17"/>
        <end position="94"/>
    </location>
</feature>
<evidence type="ECO:0000313" key="2">
    <source>
        <dbReference type="EMBL" id="KHJ88542.1"/>
    </source>
</evidence>
<gene>
    <name evidence="2" type="ORF">OESDEN_11663</name>
</gene>
<feature type="signal peptide" evidence="1">
    <location>
        <begin position="1"/>
        <end position="16"/>
    </location>
</feature>